<dbReference type="OrthoDB" id="9765044at2"/>
<dbReference type="Pfam" id="PF13091">
    <property type="entry name" value="PLDc_2"/>
    <property type="match status" value="1"/>
</dbReference>
<dbReference type="GO" id="GO:0004630">
    <property type="term" value="F:phospholipase D activity"/>
    <property type="evidence" value="ECO:0007669"/>
    <property type="project" value="UniProtKB-EC"/>
</dbReference>
<dbReference type="CDD" id="cd09116">
    <property type="entry name" value="PLDc_Nuc_like"/>
    <property type="match status" value="1"/>
</dbReference>
<dbReference type="RefSeq" id="WP_021287114.1">
    <property type="nucleotide sequence ID" value="NZ_AUPZ01000005.1"/>
</dbReference>
<dbReference type="STRING" id="1172190.M947_04215"/>
<dbReference type="PROSITE" id="PS50035">
    <property type="entry name" value="PLD"/>
    <property type="match status" value="1"/>
</dbReference>
<comment type="catalytic activity">
    <reaction evidence="1">
        <text>a 1,2-diacyl-sn-glycero-3-phosphocholine + H2O = a 1,2-diacyl-sn-glycero-3-phosphate + choline + H(+)</text>
        <dbReference type="Rhea" id="RHEA:14445"/>
        <dbReference type="ChEBI" id="CHEBI:15354"/>
        <dbReference type="ChEBI" id="CHEBI:15377"/>
        <dbReference type="ChEBI" id="CHEBI:15378"/>
        <dbReference type="ChEBI" id="CHEBI:57643"/>
        <dbReference type="ChEBI" id="CHEBI:58608"/>
        <dbReference type="EC" id="3.1.4.4"/>
    </reaction>
</comment>
<dbReference type="Proteomes" id="UP000015520">
    <property type="component" value="Unassembled WGS sequence"/>
</dbReference>
<dbReference type="PANTHER" id="PTHR43856:SF1">
    <property type="entry name" value="MITOCHONDRIAL CARDIOLIPIN HYDROLASE"/>
    <property type="match status" value="1"/>
</dbReference>
<dbReference type="GO" id="GO:0016042">
    <property type="term" value="P:lipid catabolic process"/>
    <property type="evidence" value="ECO:0007669"/>
    <property type="project" value="UniProtKB-KW"/>
</dbReference>
<dbReference type="SUPFAM" id="SSF56024">
    <property type="entry name" value="Phospholipase D/nuclease"/>
    <property type="match status" value="1"/>
</dbReference>
<dbReference type="eggNOG" id="COG1502">
    <property type="taxonomic scope" value="Bacteria"/>
</dbReference>
<gene>
    <name evidence="8" type="ORF">M947_04215</name>
</gene>
<proteinExistence type="inferred from homology"/>
<evidence type="ECO:0000256" key="3">
    <source>
        <dbReference type="ARBA" id="ARBA00012027"/>
    </source>
</evidence>
<dbReference type="Gene3D" id="3.30.870.10">
    <property type="entry name" value="Endonuclease Chain A"/>
    <property type="match status" value="1"/>
</dbReference>
<evidence type="ECO:0000259" key="7">
    <source>
        <dbReference type="PROSITE" id="PS50035"/>
    </source>
</evidence>
<accession>T0JS74</accession>
<keyword evidence="9" id="KW-1185">Reference proteome</keyword>
<dbReference type="InterPro" id="IPR025202">
    <property type="entry name" value="PLD-like_dom"/>
</dbReference>
<organism evidence="8 9">
    <name type="scientific">Sulfurimonas hongkongensis</name>
    <dbReference type="NCBI Taxonomy" id="1172190"/>
    <lineage>
        <taxon>Bacteria</taxon>
        <taxon>Pseudomonadati</taxon>
        <taxon>Campylobacterota</taxon>
        <taxon>Epsilonproteobacteria</taxon>
        <taxon>Campylobacterales</taxon>
        <taxon>Sulfurimonadaceae</taxon>
        <taxon>Sulfurimonas</taxon>
    </lineage>
</organism>
<sequence length="144" mass="16946">MKLFLILLISINLYAKSSLYFFPKDAKRAKDDIEKLINSSKHSIDIAMYNFGDKKLVKLLQKAQKRGVIVKVFYDKKDVNFKNIKAKTLDKKLHTKIAIFDKKIVAFGSPNWTKKSFKKNYEVLYITNDKKLLREFNGFFEKLK</sequence>
<comment type="similarity">
    <text evidence="2">Belongs to the phospholipase D family.</text>
</comment>
<comment type="caution">
    <text evidence="8">The sequence shown here is derived from an EMBL/GenBank/DDBJ whole genome shotgun (WGS) entry which is preliminary data.</text>
</comment>
<dbReference type="PATRIC" id="fig|1172190.3.peg.819"/>
<evidence type="ECO:0000256" key="6">
    <source>
        <dbReference type="ARBA" id="ARBA00023098"/>
    </source>
</evidence>
<name>T0JS74_9BACT</name>
<dbReference type="AlphaFoldDB" id="T0JS74"/>
<dbReference type="GO" id="GO:0016891">
    <property type="term" value="F:RNA endonuclease activity producing 5'-phosphomonoesters, hydrolytic mechanism"/>
    <property type="evidence" value="ECO:0007669"/>
    <property type="project" value="TreeGrafter"/>
</dbReference>
<dbReference type="EMBL" id="AUPZ01000005">
    <property type="protein sequence ID" value="EQB39787.1"/>
    <property type="molecule type" value="Genomic_DNA"/>
</dbReference>
<evidence type="ECO:0000256" key="1">
    <source>
        <dbReference type="ARBA" id="ARBA00000798"/>
    </source>
</evidence>
<keyword evidence="4" id="KW-0378">Hydrolase</keyword>
<evidence type="ECO:0000256" key="2">
    <source>
        <dbReference type="ARBA" id="ARBA00008664"/>
    </source>
</evidence>
<evidence type="ECO:0000256" key="5">
    <source>
        <dbReference type="ARBA" id="ARBA00022963"/>
    </source>
</evidence>
<dbReference type="GO" id="GO:0006793">
    <property type="term" value="P:phosphorus metabolic process"/>
    <property type="evidence" value="ECO:0007669"/>
    <property type="project" value="UniProtKB-ARBA"/>
</dbReference>
<evidence type="ECO:0000313" key="8">
    <source>
        <dbReference type="EMBL" id="EQB39787.1"/>
    </source>
</evidence>
<feature type="domain" description="PLD phosphodiesterase" evidence="7">
    <location>
        <begin position="89"/>
        <end position="116"/>
    </location>
</feature>
<keyword evidence="5" id="KW-0442">Lipid degradation</keyword>
<dbReference type="InterPro" id="IPR051406">
    <property type="entry name" value="PLD_domain"/>
</dbReference>
<dbReference type="EC" id="3.1.4.4" evidence="3"/>
<reference evidence="8 9" key="1">
    <citation type="submission" date="2013-07" db="EMBL/GenBank/DDBJ databases">
        <title>Sulfurimonas hongkongensis AST-10 Genome Sequencing.</title>
        <authorList>
            <person name="Cai L."/>
            <person name="Zhang T."/>
        </authorList>
    </citation>
    <scope>NUCLEOTIDE SEQUENCE [LARGE SCALE GENOMIC DNA]</scope>
    <source>
        <strain evidence="8 9">AST-10</strain>
    </source>
</reference>
<evidence type="ECO:0000256" key="4">
    <source>
        <dbReference type="ARBA" id="ARBA00022801"/>
    </source>
</evidence>
<dbReference type="InterPro" id="IPR001736">
    <property type="entry name" value="PLipase_D/transphosphatidylase"/>
</dbReference>
<dbReference type="PANTHER" id="PTHR43856">
    <property type="entry name" value="CARDIOLIPIN HYDROLASE"/>
    <property type="match status" value="1"/>
</dbReference>
<protein>
    <recommendedName>
        <fullName evidence="3">phospholipase D</fullName>
        <ecNumber evidence="3">3.1.4.4</ecNumber>
    </recommendedName>
</protein>
<evidence type="ECO:0000313" key="9">
    <source>
        <dbReference type="Proteomes" id="UP000015520"/>
    </source>
</evidence>
<keyword evidence="6" id="KW-0443">Lipid metabolism</keyword>